<name>A0A2X4VF07_SERPL</name>
<accession>A0A2X4VF07</accession>
<keyword evidence="4" id="KW-1185">Reference proteome</keyword>
<evidence type="ECO:0000313" key="2">
    <source>
        <dbReference type="EMBL" id="SQI45392.1"/>
    </source>
</evidence>
<dbReference type="Proteomes" id="UP000248897">
    <property type="component" value="Chromosome 1"/>
</dbReference>
<evidence type="ECO:0000313" key="4">
    <source>
        <dbReference type="Proteomes" id="UP000594967"/>
    </source>
</evidence>
<dbReference type="EMBL" id="CP065673">
    <property type="protein sequence ID" value="QPS19033.1"/>
    <property type="molecule type" value="Genomic_DNA"/>
</dbReference>
<dbReference type="EMBL" id="LS483469">
    <property type="protein sequence ID" value="SQI45392.1"/>
    <property type="molecule type" value="Genomic_DNA"/>
</dbReference>
<sequence length="91" mass="9736">MVSQTTKVKTPKSPYKVVSTIVTAEGYTLVIEDGNGVKTMAITPRGKKISASKSELYTAMVRAAPALKMAECLPELEGVCNTSKYPVKVKA</sequence>
<dbReference type="AlphaFoldDB" id="A0A2X4VF07"/>
<reference evidence="1 4" key="2">
    <citation type="submission" date="2020-12" db="EMBL/GenBank/DDBJ databases">
        <title>FDA dAtabase for Regulatory Grade micrObial Sequences (FDA-ARGOS): Supporting development and validation of Infectious Disease Dx tests.</title>
        <authorList>
            <person name="Sproer C."/>
            <person name="Gronow S."/>
            <person name="Severitt S."/>
            <person name="Schroder I."/>
            <person name="Tallon L."/>
            <person name="Sadzewicz L."/>
            <person name="Zhao X."/>
            <person name="Boylan J."/>
            <person name="Ott S."/>
            <person name="Bowen H."/>
            <person name="Vavikolanu K."/>
            <person name="Mehta A."/>
            <person name="Aluvathingal J."/>
            <person name="Nadendla S."/>
            <person name="Lowell S."/>
            <person name="Myers T."/>
            <person name="Yan Y."/>
            <person name="Sichtig H."/>
        </authorList>
    </citation>
    <scope>NUCLEOTIDE SEQUENCE [LARGE SCALE GENOMIC DNA]</scope>
    <source>
        <strain evidence="1 4">FDAARGOS_907</strain>
    </source>
</reference>
<organism evidence="2 3">
    <name type="scientific">Serratia plymuthica</name>
    <dbReference type="NCBI Taxonomy" id="82996"/>
    <lineage>
        <taxon>Bacteria</taxon>
        <taxon>Pseudomonadati</taxon>
        <taxon>Pseudomonadota</taxon>
        <taxon>Gammaproteobacteria</taxon>
        <taxon>Enterobacterales</taxon>
        <taxon>Yersiniaceae</taxon>
        <taxon>Serratia</taxon>
    </lineage>
</organism>
<evidence type="ECO:0000313" key="3">
    <source>
        <dbReference type="Proteomes" id="UP000248897"/>
    </source>
</evidence>
<evidence type="ECO:0000313" key="1">
    <source>
        <dbReference type="EMBL" id="QPS19033.1"/>
    </source>
</evidence>
<dbReference type="RefSeq" id="WP_063200894.1">
    <property type="nucleotide sequence ID" value="NZ_CAMITG010000001.1"/>
</dbReference>
<gene>
    <name evidence="1" type="ORF">I6G64_15665</name>
    <name evidence="2" type="ORF">NCTC12961_05193</name>
</gene>
<protein>
    <submittedName>
        <fullName evidence="2">Uncharacterized protein</fullName>
    </submittedName>
</protein>
<dbReference type="Proteomes" id="UP000594967">
    <property type="component" value="Chromosome"/>
</dbReference>
<proteinExistence type="predicted"/>
<reference evidence="2 3" key="1">
    <citation type="submission" date="2018-06" db="EMBL/GenBank/DDBJ databases">
        <authorList>
            <consortium name="Pathogen Informatics"/>
            <person name="Doyle S."/>
        </authorList>
    </citation>
    <scope>NUCLEOTIDE SEQUENCE [LARGE SCALE GENOMIC DNA]</scope>
    <source>
        <strain evidence="2 3">NCTC12961</strain>
    </source>
</reference>